<protein>
    <submittedName>
        <fullName evidence="5">2591_t:CDS:1</fullName>
    </submittedName>
</protein>
<dbReference type="Proteomes" id="UP000789375">
    <property type="component" value="Unassembled WGS sequence"/>
</dbReference>
<feature type="transmembrane region" description="Helical" evidence="4">
    <location>
        <begin position="342"/>
        <end position="361"/>
    </location>
</feature>
<keyword evidence="4" id="KW-0472">Membrane</keyword>
<evidence type="ECO:0000256" key="3">
    <source>
        <dbReference type="SAM" id="MobiDB-lite"/>
    </source>
</evidence>
<feature type="non-terminal residue" evidence="5">
    <location>
        <position position="1"/>
    </location>
</feature>
<evidence type="ECO:0000256" key="1">
    <source>
        <dbReference type="ARBA" id="ARBA00022441"/>
    </source>
</evidence>
<feature type="region of interest" description="Disordered" evidence="3">
    <location>
        <begin position="303"/>
        <end position="331"/>
    </location>
</feature>
<keyword evidence="4" id="KW-1133">Transmembrane helix</keyword>
<dbReference type="InterPro" id="IPR015915">
    <property type="entry name" value="Kelch-typ_b-propeller"/>
</dbReference>
<feature type="compositionally biased region" description="Polar residues" evidence="3">
    <location>
        <begin position="308"/>
        <end position="317"/>
    </location>
</feature>
<evidence type="ECO:0000256" key="4">
    <source>
        <dbReference type="SAM" id="Phobius"/>
    </source>
</evidence>
<keyword evidence="2" id="KW-0677">Repeat</keyword>
<gene>
    <name evidence="5" type="ORF">FMOSSE_LOCUS12439</name>
</gene>
<evidence type="ECO:0000313" key="6">
    <source>
        <dbReference type="Proteomes" id="UP000789375"/>
    </source>
</evidence>
<dbReference type="EMBL" id="CAJVPP010005913">
    <property type="protein sequence ID" value="CAG8671575.1"/>
    <property type="molecule type" value="Genomic_DNA"/>
</dbReference>
<dbReference type="Pfam" id="PF24681">
    <property type="entry name" value="Kelch_KLHDC2_KLHL20_DRC7"/>
    <property type="match status" value="1"/>
</dbReference>
<dbReference type="PANTHER" id="PTHR46093">
    <property type="entry name" value="ACYL-COA-BINDING DOMAIN-CONTAINING PROTEIN 5"/>
    <property type="match status" value="1"/>
</dbReference>
<comment type="caution">
    <text evidence="5">The sequence shown here is derived from an EMBL/GenBank/DDBJ whole genome shotgun (WGS) entry which is preliminary data.</text>
</comment>
<evidence type="ECO:0000256" key="2">
    <source>
        <dbReference type="ARBA" id="ARBA00022737"/>
    </source>
</evidence>
<keyword evidence="4" id="KW-0812">Transmembrane</keyword>
<dbReference type="Gene3D" id="2.120.10.80">
    <property type="entry name" value="Kelch-type beta propeller"/>
    <property type="match status" value="1"/>
</dbReference>
<organism evidence="5 6">
    <name type="scientific">Funneliformis mosseae</name>
    <name type="common">Endomycorrhizal fungus</name>
    <name type="synonym">Glomus mosseae</name>
    <dbReference type="NCBI Taxonomy" id="27381"/>
    <lineage>
        <taxon>Eukaryota</taxon>
        <taxon>Fungi</taxon>
        <taxon>Fungi incertae sedis</taxon>
        <taxon>Mucoromycota</taxon>
        <taxon>Glomeromycotina</taxon>
        <taxon>Glomeromycetes</taxon>
        <taxon>Glomerales</taxon>
        <taxon>Glomeraceae</taxon>
        <taxon>Funneliformis</taxon>
    </lineage>
</organism>
<proteinExistence type="predicted"/>
<sequence length="362" mass="39575">RHSHSSIVVDGKVYYFGGSTPTTVGSQILSNEMFYFDITKEFDTSSILWMDQTGTSPMSVQSEGATTVVDGKDNNTIFLVGGTMFHPKTNTLEMNALVYTFNIKNQIWSKVEVLGETPPGRKQAKGVIDSSGKIYLFRGINANYVSGGVIGYLGGMEIFDTRSLSWSTVPSDNTEWRGQYSSTILENGNIIYIGGQTMSMADVDISKAYIYNTNTAIWSQEGIKGNATITIDNRYGHSAVLYKGKIVIYGGAKGLNQVTPNPSLIFLKVDGNVTNNLTLPTSANDKVFLFNLETYSWVSHFNPPPPSTDTDANQPKNPSKGGGDKPNFSDESNGCLTPSKTFVMGIIINVIIILLLNHFILF</sequence>
<evidence type="ECO:0000313" key="5">
    <source>
        <dbReference type="EMBL" id="CAG8671575.1"/>
    </source>
</evidence>
<accession>A0A9N9EBC2</accession>
<dbReference type="SUPFAM" id="SSF117281">
    <property type="entry name" value="Kelch motif"/>
    <property type="match status" value="1"/>
</dbReference>
<dbReference type="AlphaFoldDB" id="A0A9N9EBC2"/>
<name>A0A9N9EBC2_FUNMO</name>
<reference evidence="5" key="1">
    <citation type="submission" date="2021-06" db="EMBL/GenBank/DDBJ databases">
        <authorList>
            <person name="Kallberg Y."/>
            <person name="Tangrot J."/>
            <person name="Rosling A."/>
        </authorList>
    </citation>
    <scope>NUCLEOTIDE SEQUENCE</scope>
    <source>
        <strain evidence="5">87-6 pot B 2015</strain>
    </source>
</reference>
<keyword evidence="6" id="KW-1185">Reference proteome</keyword>
<dbReference type="PANTHER" id="PTHR46093:SF18">
    <property type="entry name" value="FIBRONECTIN TYPE-III DOMAIN-CONTAINING PROTEIN"/>
    <property type="match status" value="1"/>
</dbReference>
<keyword evidence="1" id="KW-0880">Kelch repeat</keyword>